<feature type="chain" id="PRO_5038927997" evidence="2">
    <location>
        <begin position="28"/>
        <end position="221"/>
    </location>
</feature>
<reference evidence="3 4" key="1">
    <citation type="submission" date="2018-08" db="EMBL/GenBank/DDBJ databases">
        <title>Microbacterium lemovicicum sp. nov., a bacterium isolated from a natural uranium-rich soil.</title>
        <authorList>
            <person name="ORTET P."/>
        </authorList>
    </citation>
    <scope>NUCLEOTIDE SEQUENCE [LARGE SCALE GENOMIC DNA]</scope>
    <source>
        <strain evidence="3 4">Viu22</strain>
    </source>
</reference>
<dbReference type="EMBL" id="CP031423">
    <property type="protein sequence ID" value="AZS36402.1"/>
    <property type="molecule type" value="Genomic_DNA"/>
</dbReference>
<keyword evidence="2" id="KW-0732">Signal</keyword>
<evidence type="ECO:0000313" key="3">
    <source>
        <dbReference type="EMBL" id="AZS36402.1"/>
    </source>
</evidence>
<dbReference type="AlphaFoldDB" id="A0A3S9W8K6"/>
<accession>A0A3S9W8K6</accession>
<evidence type="ECO:0000256" key="1">
    <source>
        <dbReference type="SAM" id="MobiDB-lite"/>
    </source>
</evidence>
<sequence>MPTTPRHATRAWAAALAAAALVLTVTACVPEPGPSGSAAPTTTPGGTSSAAPSASSAAPSPSATPTATAAAGDISLPSSCEQIYSAGMLASLNETTPPLNDPGVTLLSTQISEALEVLDAAPTIRCSWGTPSESGLATNVTIVDAAQAAAVQTGLANAGIGCESTLGGTLCAASTQSLTLDNVLVTRGETHFLRGNGWVSTSWISIDPEGYTPDIVSTLWG</sequence>
<proteinExistence type="predicted"/>
<keyword evidence="4" id="KW-1185">Reference proteome</keyword>
<protein>
    <submittedName>
        <fullName evidence="3">Uncharacterized protein</fullName>
    </submittedName>
</protein>
<feature type="region of interest" description="Disordered" evidence="1">
    <location>
        <begin position="33"/>
        <end position="70"/>
    </location>
</feature>
<organism evidence="3 4">
    <name type="scientific">Microbacterium lemovicicum</name>
    <dbReference type="NCBI Taxonomy" id="1072463"/>
    <lineage>
        <taxon>Bacteria</taxon>
        <taxon>Bacillati</taxon>
        <taxon>Actinomycetota</taxon>
        <taxon>Actinomycetes</taxon>
        <taxon>Micrococcales</taxon>
        <taxon>Microbacteriaceae</taxon>
        <taxon>Microbacterium</taxon>
    </lineage>
</organism>
<evidence type="ECO:0000256" key="2">
    <source>
        <dbReference type="SAM" id="SignalP"/>
    </source>
</evidence>
<dbReference type="OrthoDB" id="5108077at2"/>
<evidence type="ECO:0000313" key="4">
    <source>
        <dbReference type="Proteomes" id="UP000276888"/>
    </source>
</evidence>
<dbReference type="KEGG" id="mlv:CVS47_01003"/>
<dbReference type="Proteomes" id="UP000276888">
    <property type="component" value="Chromosome"/>
</dbReference>
<gene>
    <name evidence="3" type="ORF">CVS47_01003</name>
</gene>
<dbReference type="PROSITE" id="PS51257">
    <property type="entry name" value="PROKAR_LIPOPROTEIN"/>
    <property type="match status" value="1"/>
</dbReference>
<feature type="signal peptide" evidence="2">
    <location>
        <begin position="1"/>
        <end position="27"/>
    </location>
</feature>
<name>A0A3S9W8K6_9MICO</name>
<dbReference type="RefSeq" id="WP_127095103.1">
    <property type="nucleotide sequence ID" value="NZ_CP031423.1"/>
</dbReference>